<organism evidence="1">
    <name type="scientific">marine sediment metagenome</name>
    <dbReference type="NCBI Taxonomy" id="412755"/>
    <lineage>
        <taxon>unclassified sequences</taxon>
        <taxon>metagenomes</taxon>
        <taxon>ecological metagenomes</taxon>
    </lineage>
</organism>
<gene>
    <name evidence="1" type="ORF">LCGC14_2424060</name>
</gene>
<proteinExistence type="predicted"/>
<comment type="caution">
    <text evidence="1">The sequence shown here is derived from an EMBL/GenBank/DDBJ whole genome shotgun (WGS) entry which is preliminary data.</text>
</comment>
<accession>A0A0F9BNY7</accession>
<name>A0A0F9BNY7_9ZZZZ</name>
<reference evidence="1" key="1">
    <citation type="journal article" date="2015" name="Nature">
        <title>Complex archaea that bridge the gap between prokaryotes and eukaryotes.</title>
        <authorList>
            <person name="Spang A."/>
            <person name="Saw J.H."/>
            <person name="Jorgensen S.L."/>
            <person name="Zaremba-Niedzwiedzka K."/>
            <person name="Martijn J."/>
            <person name="Lind A.E."/>
            <person name="van Eijk R."/>
            <person name="Schleper C."/>
            <person name="Guy L."/>
            <person name="Ettema T.J."/>
        </authorList>
    </citation>
    <scope>NUCLEOTIDE SEQUENCE</scope>
</reference>
<evidence type="ECO:0000313" key="1">
    <source>
        <dbReference type="EMBL" id="KKL23570.1"/>
    </source>
</evidence>
<dbReference type="EMBL" id="LAZR01036926">
    <property type="protein sequence ID" value="KKL23570.1"/>
    <property type="molecule type" value="Genomic_DNA"/>
</dbReference>
<dbReference type="AlphaFoldDB" id="A0A0F9BNY7"/>
<protein>
    <submittedName>
        <fullName evidence="1">Uncharacterized protein</fullName>
    </submittedName>
</protein>
<sequence length="90" mass="9916">MYECKIYTEDIGDIAGIISPFFDGFTLNYGRGYWKDASENSVTITIVTAHVGAVYRLAKEIRQANAQEIVLVTAIKVDKWLVGEAQNGAS</sequence>